<feature type="compositionally biased region" description="Pro residues" evidence="1">
    <location>
        <begin position="41"/>
        <end position="55"/>
    </location>
</feature>
<sequence length="128" mass="13994">MGEFEEQLKDRNVSPSSSSPPTPPSPLPISIGPGNHRYFFPPSPTPSPPFSPPPSSSTSAENLPLLAETHPTTAQVPSAFSLDGKVPDGQVYDKTTSCLKELVDWLLQRCRSCFSWSAHIFAQRQKQD</sequence>
<reference evidence="2 3" key="1">
    <citation type="submission" date="2013-10" db="EMBL/GenBank/DDBJ databases">
        <authorList>
            <consortium name="International Citrus Genome Consortium"/>
            <person name="Jenkins J."/>
            <person name="Schmutz J."/>
            <person name="Prochnik S."/>
            <person name="Rokhsar D."/>
            <person name="Gmitter F."/>
            <person name="Ollitrault P."/>
            <person name="Machado M."/>
            <person name="Talon M."/>
            <person name="Wincker P."/>
            <person name="Jaillon O."/>
            <person name="Morgante M."/>
        </authorList>
    </citation>
    <scope>NUCLEOTIDE SEQUENCE</scope>
    <source>
        <strain evidence="3">cv. Clemenules</strain>
    </source>
</reference>
<evidence type="ECO:0000256" key="1">
    <source>
        <dbReference type="SAM" id="MobiDB-lite"/>
    </source>
</evidence>
<dbReference type="AlphaFoldDB" id="V4SQ16"/>
<dbReference type="Proteomes" id="UP000030687">
    <property type="component" value="Unassembled WGS sequence"/>
</dbReference>
<evidence type="ECO:0000313" key="3">
    <source>
        <dbReference type="Proteomes" id="UP000030687"/>
    </source>
</evidence>
<feature type="region of interest" description="Disordered" evidence="1">
    <location>
        <begin position="1"/>
        <end position="66"/>
    </location>
</feature>
<dbReference type="OrthoDB" id="1747163at2759"/>
<name>V4SQ16_CITCL</name>
<gene>
    <name evidence="2" type="ORF">CICLE_v10027100mg</name>
</gene>
<dbReference type="eggNOG" id="ENOG502S5BD">
    <property type="taxonomic scope" value="Eukaryota"/>
</dbReference>
<feature type="compositionally biased region" description="Basic and acidic residues" evidence="1">
    <location>
        <begin position="1"/>
        <end position="12"/>
    </location>
</feature>
<proteinExistence type="predicted"/>
<protein>
    <submittedName>
        <fullName evidence="2">Uncharacterized protein</fullName>
    </submittedName>
</protein>
<keyword evidence="3" id="KW-1185">Reference proteome</keyword>
<feature type="compositionally biased region" description="Pro residues" evidence="1">
    <location>
        <begin position="18"/>
        <end position="27"/>
    </location>
</feature>
<dbReference type="EMBL" id="KI536925">
    <property type="protein sequence ID" value="ESR41025.1"/>
    <property type="molecule type" value="Genomic_DNA"/>
</dbReference>
<dbReference type="Gramene" id="ESR41025">
    <property type="protein sequence ID" value="ESR41025"/>
    <property type="gene ID" value="CICLE_v10027100mg"/>
</dbReference>
<organism evidence="2 3">
    <name type="scientific">Citrus clementina</name>
    <name type="common">Clementine</name>
    <name type="synonym">Citrus deliciosa x Citrus sinensis</name>
    <dbReference type="NCBI Taxonomy" id="85681"/>
    <lineage>
        <taxon>Eukaryota</taxon>
        <taxon>Viridiplantae</taxon>
        <taxon>Streptophyta</taxon>
        <taxon>Embryophyta</taxon>
        <taxon>Tracheophyta</taxon>
        <taxon>Spermatophyta</taxon>
        <taxon>Magnoliopsida</taxon>
        <taxon>eudicotyledons</taxon>
        <taxon>Gunneridae</taxon>
        <taxon>Pentapetalae</taxon>
        <taxon>rosids</taxon>
        <taxon>malvids</taxon>
        <taxon>Sapindales</taxon>
        <taxon>Rutaceae</taxon>
        <taxon>Aurantioideae</taxon>
        <taxon>Citrus</taxon>
    </lineage>
</organism>
<accession>V4SQ16</accession>
<dbReference type="OMA" id="IERCCNC"/>
<dbReference type="InParanoid" id="V4SQ16"/>
<evidence type="ECO:0000313" key="2">
    <source>
        <dbReference type="EMBL" id="ESR41025.1"/>
    </source>
</evidence>
<dbReference type="KEGG" id="cic:CICLE_v10027100mg"/>